<dbReference type="InterPro" id="IPR013530">
    <property type="entry name" value="PAD_C"/>
</dbReference>
<dbReference type="RefSeq" id="WP_373951661.1">
    <property type="nucleotide sequence ID" value="NZ_JBHDLN010000005.1"/>
</dbReference>
<sequence>MINRKLSHILIIVKLIDDWYSYHEMLGEVHCGTNVCRKPFTLP</sequence>
<name>A0ABV4UYI6_9BACL</name>
<feature type="domain" description="Protein-arginine deiminase C-terminal" evidence="1">
    <location>
        <begin position="7"/>
        <end position="41"/>
    </location>
</feature>
<reference evidence="2 3" key="1">
    <citation type="submission" date="2024-09" db="EMBL/GenBank/DDBJ databases">
        <authorList>
            <person name="Makale K.P.P."/>
            <person name="Makhzoum A."/>
            <person name="Rantong G."/>
            <person name="Rahube T.O."/>
        </authorList>
    </citation>
    <scope>NUCLEOTIDE SEQUENCE [LARGE SCALE GENOMIC DNA]</scope>
    <source>
        <strain evidence="2 3">KM_D13</strain>
    </source>
</reference>
<evidence type="ECO:0000313" key="3">
    <source>
        <dbReference type="Proteomes" id="UP001575622"/>
    </source>
</evidence>
<evidence type="ECO:0000259" key="1">
    <source>
        <dbReference type="Pfam" id="PF03068"/>
    </source>
</evidence>
<protein>
    <submittedName>
        <fullName evidence="2">Protein-arginine deiminase family protein</fullName>
    </submittedName>
</protein>
<evidence type="ECO:0000313" key="2">
    <source>
        <dbReference type="EMBL" id="MFB0842865.1"/>
    </source>
</evidence>
<dbReference type="Proteomes" id="UP001575622">
    <property type="component" value="Unassembled WGS sequence"/>
</dbReference>
<dbReference type="SUPFAM" id="SSF55909">
    <property type="entry name" value="Pentein"/>
    <property type="match status" value="1"/>
</dbReference>
<proteinExistence type="predicted"/>
<dbReference type="EMBL" id="JBHDLN010000005">
    <property type="protein sequence ID" value="MFB0842865.1"/>
    <property type="molecule type" value="Genomic_DNA"/>
</dbReference>
<gene>
    <name evidence="2" type="ORF">ACEU3E_11840</name>
</gene>
<organism evidence="2 3">
    <name type="scientific">Paenibacillus oleatilyticus</name>
    <dbReference type="NCBI Taxonomy" id="2594886"/>
    <lineage>
        <taxon>Bacteria</taxon>
        <taxon>Bacillati</taxon>
        <taxon>Bacillota</taxon>
        <taxon>Bacilli</taxon>
        <taxon>Bacillales</taxon>
        <taxon>Paenibacillaceae</taxon>
        <taxon>Paenibacillus</taxon>
    </lineage>
</organism>
<keyword evidence="3" id="KW-1185">Reference proteome</keyword>
<comment type="caution">
    <text evidence="2">The sequence shown here is derived from an EMBL/GenBank/DDBJ whole genome shotgun (WGS) entry which is preliminary data.</text>
</comment>
<dbReference type="Pfam" id="PF03068">
    <property type="entry name" value="PAD"/>
    <property type="match status" value="1"/>
</dbReference>
<dbReference type="Gene3D" id="3.75.10.10">
    <property type="entry name" value="L-arginine/glycine Amidinotransferase, Chain A"/>
    <property type="match status" value="1"/>
</dbReference>
<accession>A0ABV4UYI6</accession>